<evidence type="ECO:0000313" key="1">
    <source>
        <dbReference type="EMBL" id="PON51602.1"/>
    </source>
</evidence>
<reference evidence="2" key="1">
    <citation type="submission" date="2016-06" db="EMBL/GenBank/DDBJ databases">
        <title>Parallel loss of symbiosis genes in relatives of nitrogen-fixing non-legume Parasponia.</title>
        <authorList>
            <person name="Van Velzen R."/>
            <person name="Holmer R."/>
            <person name="Bu F."/>
            <person name="Rutten L."/>
            <person name="Van Zeijl A."/>
            <person name="Liu W."/>
            <person name="Santuari L."/>
            <person name="Cao Q."/>
            <person name="Sharma T."/>
            <person name="Shen D."/>
            <person name="Roswanjaya Y."/>
            <person name="Wardhani T."/>
            <person name="Kalhor M.S."/>
            <person name="Jansen J."/>
            <person name="Van den Hoogen J."/>
            <person name="Gungor B."/>
            <person name="Hartog M."/>
            <person name="Hontelez J."/>
            <person name="Verver J."/>
            <person name="Yang W.-C."/>
            <person name="Schijlen E."/>
            <person name="Repin R."/>
            <person name="Schilthuizen M."/>
            <person name="Schranz E."/>
            <person name="Heidstra R."/>
            <person name="Miyata K."/>
            <person name="Fedorova E."/>
            <person name="Kohlen W."/>
            <person name="Bisseling T."/>
            <person name="Smit S."/>
            <person name="Geurts R."/>
        </authorList>
    </citation>
    <scope>NUCLEOTIDE SEQUENCE [LARGE SCALE GENOMIC DNA]</scope>
    <source>
        <strain evidence="2">cv. WU1-14</strain>
    </source>
</reference>
<protein>
    <submittedName>
        <fullName evidence="1">Uncharacterized protein</fullName>
    </submittedName>
</protein>
<dbReference type="AlphaFoldDB" id="A0A2P5BS32"/>
<dbReference type="Proteomes" id="UP000237105">
    <property type="component" value="Unassembled WGS sequence"/>
</dbReference>
<accession>A0A2P5BS32</accession>
<dbReference type="EMBL" id="JXTB01000231">
    <property type="protein sequence ID" value="PON51602.1"/>
    <property type="molecule type" value="Genomic_DNA"/>
</dbReference>
<name>A0A2P5BS32_PARAD</name>
<sequence length="121" mass="13457">MKEQLQSIKILDVLFVSLNSTAKTSADRYRLPAGACSQPPAASKELTSVLPMDSLESKCGVSIIPYKISPSTKCESELHGASRDFSSIGIEYYIIHRNKLVYWILDPLCTPPIQWELLIIS</sequence>
<gene>
    <name evidence="1" type="ORF">PanWU01x14_215390</name>
</gene>
<organism evidence="1 2">
    <name type="scientific">Parasponia andersonii</name>
    <name type="common">Sponia andersonii</name>
    <dbReference type="NCBI Taxonomy" id="3476"/>
    <lineage>
        <taxon>Eukaryota</taxon>
        <taxon>Viridiplantae</taxon>
        <taxon>Streptophyta</taxon>
        <taxon>Embryophyta</taxon>
        <taxon>Tracheophyta</taxon>
        <taxon>Spermatophyta</taxon>
        <taxon>Magnoliopsida</taxon>
        <taxon>eudicotyledons</taxon>
        <taxon>Gunneridae</taxon>
        <taxon>Pentapetalae</taxon>
        <taxon>rosids</taxon>
        <taxon>fabids</taxon>
        <taxon>Rosales</taxon>
        <taxon>Cannabaceae</taxon>
        <taxon>Parasponia</taxon>
    </lineage>
</organism>
<comment type="caution">
    <text evidence="1">The sequence shown here is derived from an EMBL/GenBank/DDBJ whole genome shotgun (WGS) entry which is preliminary data.</text>
</comment>
<proteinExistence type="predicted"/>
<keyword evidence="2" id="KW-1185">Reference proteome</keyword>
<evidence type="ECO:0000313" key="2">
    <source>
        <dbReference type="Proteomes" id="UP000237105"/>
    </source>
</evidence>